<proteinExistence type="predicted"/>
<name>A0ACD0P2A3_9BASI</name>
<dbReference type="Proteomes" id="UP000245626">
    <property type="component" value="Unassembled WGS sequence"/>
</dbReference>
<evidence type="ECO:0000313" key="2">
    <source>
        <dbReference type="Proteomes" id="UP000245626"/>
    </source>
</evidence>
<accession>A0ACD0P2A3</accession>
<dbReference type="EMBL" id="KZ819799">
    <property type="protein sequence ID" value="PWN52059.1"/>
    <property type="molecule type" value="Genomic_DNA"/>
</dbReference>
<gene>
    <name evidence="1" type="ORF">IE53DRAFT_21597</name>
</gene>
<protein>
    <submittedName>
        <fullName evidence="1">Uncharacterized protein</fullName>
    </submittedName>
</protein>
<keyword evidence="2" id="KW-1185">Reference proteome</keyword>
<evidence type="ECO:0000313" key="1">
    <source>
        <dbReference type="EMBL" id="PWN52059.1"/>
    </source>
</evidence>
<reference evidence="1 2" key="1">
    <citation type="journal article" date="2018" name="Mol. Biol. Evol.">
        <title>Broad Genomic Sampling Reveals a Smut Pathogenic Ancestry of the Fungal Clade Ustilaginomycotina.</title>
        <authorList>
            <person name="Kijpornyongpan T."/>
            <person name="Mondo S.J."/>
            <person name="Barry K."/>
            <person name="Sandor L."/>
            <person name="Lee J."/>
            <person name="Lipzen A."/>
            <person name="Pangilinan J."/>
            <person name="LaButti K."/>
            <person name="Hainaut M."/>
            <person name="Henrissat B."/>
            <person name="Grigoriev I.V."/>
            <person name="Spatafora J.W."/>
            <person name="Aime M.C."/>
        </authorList>
    </citation>
    <scope>NUCLEOTIDE SEQUENCE [LARGE SCALE GENOMIC DNA]</scope>
    <source>
        <strain evidence="1 2">SA 807</strain>
    </source>
</reference>
<organism evidence="1 2">
    <name type="scientific">Violaceomyces palustris</name>
    <dbReference type="NCBI Taxonomy" id="1673888"/>
    <lineage>
        <taxon>Eukaryota</taxon>
        <taxon>Fungi</taxon>
        <taxon>Dikarya</taxon>
        <taxon>Basidiomycota</taxon>
        <taxon>Ustilaginomycotina</taxon>
        <taxon>Ustilaginomycetes</taxon>
        <taxon>Violaceomycetales</taxon>
        <taxon>Violaceomycetaceae</taxon>
        <taxon>Violaceomyces</taxon>
    </lineage>
</organism>
<sequence>MAEPSLASPQNLLHVQWKNPEYLSYLSSIQQQQQQQQQQSQTNKQTSDPNSSPLNESNVLSYFSTSPFFDRRSNNEQIRMQNIANSQQPGLNQSSAQFEEEELKRFTGLEFALVHHKPPGCFVIHKRWRYGPDHAVPIAAYYVVNDSIYQAPDLYNVLASRLVSSIAHSP</sequence>